<dbReference type="Proteomes" id="UP001138768">
    <property type="component" value="Unassembled WGS sequence"/>
</dbReference>
<dbReference type="AlphaFoldDB" id="A0A9X0W522"/>
<reference evidence="2 3" key="1">
    <citation type="journal article" date="2020" name="Microorganisms">
        <title>Osmotic Adaptation and Compatible Solute Biosynthesis of Phototrophic Bacteria as Revealed from Genome Analyses.</title>
        <authorList>
            <person name="Imhoff J.F."/>
            <person name="Rahn T."/>
            <person name="Kunzel S."/>
            <person name="Keller A."/>
            <person name="Neulinger S.C."/>
        </authorList>
    </citation>
    <scope>NUCLEOTIDE SEQUENCE [LARGE SCALE GENOMIC DNA]</scope>
    <source>
        <strain evidence="2 3">DSM 25653</strain>
    </source>
</reference>
<evidence type="ECO:0000256" key="1">
    <source>
        <dbReference type="SAM" id="MobiDB-lite"/>
    </source>
</evidence>
<protein>
    <submittedName>
        <fullName evidence="2">Uncharacterized protein</fullName>
    </submittedName>
</protein>
<evidence type="ECO:0000313" key="3">
    <source>
        <dbReference type="Proteomes" id="UP001138768"/>
    </source>
</evidence>
<feature type="compositionally biased region" description="Polar residues" evidence="1">
    <location>
        <begin position="117"/>
        <end position="126"/>
    </location>
</feature>
<proteinExistence type="predicted"/>
<dbReference type="EMBL" id="NRRY01000002">
    <property type="protein sequence ID" value="MBK1617124.1"/>
    <property type="molecule type" value="Genomic_DNA"/>
</dbReference>
<feature type="compositionally biased region" description="Basic and acidic residues" evidence="1">
    <location>
        <begin position="86"/>
        <end position="100"/>
    </location>
</feature>
<dbReference type="RefSeq" id="WP_200237207.1">
    <property type="nucleotide sequence ID" value="NZ_NRRY01000002.1"/>
</dbReference>
<comment type="caution">
    <text evidence="2">The sequence shown here is derived from an EMBL/GenBank/DDBJ whole genome shotgun (WGS) entry which is preliminary data.</text>
</comment>
<sequence length="175" mass="18953">MSATKIATQRLREALWAVAAASVVLTSTGVAGVHQTACPSAATANAAETAHQLARPGPGLLAVVRHLAQMPSASPHRAMKHLFHDNLQDVSPPEKPERLLQSHALPDLEGSAKDASQDSSTQTPRSQDIEQRWEARQEPLSDQALRERIARYRVSPEQNQRHAAMPNSARGHCAD</sequence>
<gene>
    <name evidence="2" type="ORF">CKO42_01390</name>
</gene>
<feature type="region of interest" description="Disordered" evidence="1">
    <location>
        <begin position="86"/>
        <end position="175"/>
    </location>
</feature>
<evidence type="ECO:0000313" key="2">
    <source>
        <dbReference type="EMBL" id="MBK1617124.1"/>
    </source>
</evidence>
<keyword evidence="3" id="KW-1185">Reference proteome</keyword>
<name>A0A9X0W522_9GAMM</name>
<organism evidence="2 3">
    <name type="scientific">Lamprobacter modestohalophilus</name>
    <dbReference type="NCBI Taxonomy" id="1064514"/>
    <lineage>
        <taxon>Bacteria</taxon>
        <taxon>Pseudomonadati</taxon>
        <taxon>Pseudomonadota</taxon>
        <taxon>Gammaproteobacteria</taxon>
        <taxon>Chromatiales</taxon>
        <taxon>Chromatiaceae</taxon>
        <taxon>Lamprobacter</taxon>
    </lineage>
</organism>
<accession>A0A9X0W522</accession>
<feature type="compositionally biased region" description="Basic and acidic residues" evidence="1">
    <location>
        <begin position="127"/>
        <end position="150"/>
    </location>
</feature>